<dbReference type="InterPro" id="IPR014729">
    <property type="entry name" value="Rossmann-like_a/b/a_fold"/>
</dbReference>
<organism evidence="11">
    <name type="scientific">viral metagenome</name>
    <dbReference type="NCBI Taxonomy" id="1070528"/>
    <lineage>
        <taxon>unclassified sequences</taxon>
        <taxon>metagenomes</taxon>
        <taxon>organismal metagenomes</taxon>
    </lineage>
</organism>
<dbReference type="InterPro" id="IPR006426">
    <property type="entry name" value="Asn_synth_AEB"/>
</dbReference>
<dbReference type="InterPro" id="IPR001962">
    <property type="entry name" value="Asn_synthase"/>
</dbReference>
<evidence type="ECO:0000256" key="4">
    <source>
        <dbReference type="ARBA" id="ARBA00022605"/>
    </source>
</evidence>
<comment type="catalytic activity">
    <reaction evidence="9">
        <text>L-aspartate + L-glutamine + ATP + H2O = L-asparagine + L-glutamate + AMP + diphosphate + H(+)</text>
        <dbReference type="Rhea" id="RHEA:12228"/>
        <dbReference type="ChEBI" id="CHEBI:15377"/>
        <dbReference type="ChEBI" id="CHEBI:15378"/>
        <dbReference type="ChEBI" id="CHEBI:29985"/>
        <dbReference type="ChEBI" id="CHEBI:29991"/>
        <dbReference type="ChEBI" id="CHEBI:30616"/>
        <dbReference type="ChEBI" id="CHEBI:33019"/>
        <dbReference type="ChEBI" id="CHEBI:58048"/>
        <dbReference type="ChEBI" id="CHEBI:58359"/>
        <dbReference type="ChEBI" id="CHEBI:456215"/>
        <dbReference type="EC" id="6.3.5.4"/>
    </reaction>
</comment>
<dbReference type="GO" id="GO:0005829">
    <property type="term" value="C:cytosol"/>
    <property type="evidence" value="ECO:0007669"/>
    <property type="project" value="TreeGrafter"/>
</dbReference>
<sequence>MCGILFYKKSEVNEIPDTTMLKIRGPDAYNEKSIGDYHFIFSRLAIICKENKGIQPINLYNWNIICNGEIFNYLTLCDIFGIDKNLLESDIDIMLHLGVDNIYNWASKLNGDFSAILYNSITCEYYVIRDPIGVRPLYVGYNKNKEPIAYSSVLAPISFCDSFEEFPPGNIYSSKNNIYIKYHSFNLNNYKFDSKDFVKKMIYSQLYESVYIRMVHTNVPIAFLCSGGIDSSILLTIGTDIWTNRLGKSKNDLHCFTIEFIDTQCPSSDAFYATNLANELGINHTVFSFTKQDIIENLEDILDVLETNDYKTVRASIPQYFLAKYISINTNYKVIISGEGADELFLGYNYMSKCPSGRDAENESERLINQIYKYDVLRADRTMSSWGLELRVPFLDINFVECVFNISGELRNTNKEKEILREAFEDYKVLKNTRILERNKEKFSDGCGLSYIPNLLKIMASFYGINDCPSVHLLETYEKKYVSEYYKFHGKITDKLKERKLPN</sequence>
<dbReference type="CDD" id="cd01991">
    <property type="entry name" value="Asn_synthase_B_C"/>
    <property type="match status" value="1"/>
</dbReference>
<feature type="domain" description="Glutamine amidotransferase type-2" evidence="10">
    <location>
        <begin position="2"/>
        <end position="177"/>
    </location>
</feature>
<protein>
    <recommendedName>
        <fullName evidence="2">asparagine synthase (glutamine-hydrolyzing)</fullName>
        <ecNumber evidence="2">6.3.5.4</ecNumber>
    </recommendedName>
    <alternativeName>
        <fullName evidence="8">Glutamine-dependent asparagine synthetase</fullName>
    </alternativeName>
</protein>
<dbReference type="InterPro" id="IPR050795">
    <property type="entry name" value="Asn_Synthetase"/>
</dbReference>
<evidence type="ECO:0000313" key="11">
    <source>
        <dbReference type="EMBL" id="QHT75538.1"/>
    </source>
</evidence>
<keyword evidence="5" id="KW-0547">Nucleotide-binding</keyword>
<dbReference type="SUPFAM" id="SSF52402">
    <property type="entry name" value="Adenine nucleotide alpha hydrolases-like"/>
    <property type="match status" value="1"/>
</dbReference>
<dbReference type="Pfam" id="PF00733">
    <property type="entry name" value="Asn_synthase"/>
    <property type="match status" value="1"/>
</dbReference>
<proteinExistence type="predicted"/>
<dbReference type="AlphaFoldDB" id="A0A6C0H4R7"/>
<evidence type="ECO:0000256" key="7">
    <source>
        <dbReference type="ARBA" id="ARBA00022888"/>
    </source>
</evidence>
<dbReference type="Gene3D" id="3.40.50.620">
    <property type="entry name" value="HUPs"/>
    <property type="match status" value="1"/>
</dbReference>
<dbReference type="GO" id="GO:0005524">
    <property type="term" value="F:ATP binding"/>
    <property type="evidence" value="ECO:0007669"/>
    <property type="project" value="UniProtKB-KW"/>
</dbReference>
<evidence type="ECO:0000256" key="8">
    <source>
        <dbReference type="ARBA" id="ARBA00030234"/>
    </source>
</evidence>
<keyword evidence="3" id="KW-0436">Ligase</keyword>
<evidence type="ECO:0000259" key="10">
    <source>
        <dbReference type="PROSITE" id="PS51278"/>
    </source>
</evidence>
<dbReference type="GO" id="GO:0006529">
    <property type="term" value="P:asparagine biosynthetic process"/>
    <property type="evidence" value="ECO:0007669"/>
    <property type="project" value="UniProtKB-KW"/>
</dbReference>
<reference evidence="11" key="1">
    <citation type="journal article" date="2020" name="Nature">
        <title>Giant virus diversity and host interactions through global metagenomics.</title>
        <authorList>
            <person name="Schulz F."/>
            <person name="Roux S."/>
            <person name="Paez-Espino D."/>
            <person name="Jungbluth S."/>
            <person name="Walsh D.A."/>
            <person name="Denef V.J."/>
            <person name="McMahon K.D."/>
            <person name="Konstantinidis K.T."/>
            <person name="Eloe-Fadrosh E.A."/>
            <person name="Kyrpides N.C."/>
            <person name="Woyke T."/>
        </authorList>
    </citation>
    <scope>NUCLEOTIDE SEQUENCE</scope>
    <source>
        <strain evidence="11">GVMAG-M-3300023179-71</strain>
    </source>
</reference>
<evidence type="ECO:0000256" key="9">
    <source>
        <dbReference type="ARBA" id="ARBA00048741"/>
    </source>
</evidence>
<accession>A0A6C0H4R7</accession>
<dbReference type="Pfam" id="PF13537">
    <property type="entry name" value="GATase_7"/>
    <property type="match status" value="1"/>
</dbReference>
<evidence type="ECO:0000256" key="6">
    <source>
        <dbReference type="ARBA" id="ARBA00022840"/>
    </source>
</evidence>
<evidence type="ECO:0000256" key="1">
    <source>
        <dbReference type="ARBA" id="ARBA00005187"/>
    </source>
</evidence>
<keyword evidence="4" id="KW-0028">Amino-acid biosynthesis</keyword>
<keyword evidence="7" id="KW-0061">Asparagine biosynthesis</keyword>
<dbReference type="InterPro" id="IPR029055">
    <property type="entry name" value="Ntn_hydrolases_N"/>
</dbReference>
<dbReference type="PANTHER" id="PTHR11772">
    <property type="entry name" value="ASPARAGINE SYNTHETASE"/>
    <property type="match status" value="1"/>
</dbReference>
<evidence type="ECO:0000256" key="5">
    <source>
        <dbReference type="ARBA" id="ARBA00022741"/>
    </source>
</evidence>
<dbReference type="PANTHER" id="PTHR11772:SF23">
    <property type="entry name" value="ASPARAGINE SYNTHETASE [GLUTAMINE-HYDROLYZING]"/>
    <property type="match status" value="1"/>
</dbReference>
<keyword evidence="6" id="KW-0067">ATP-binding</keyword>
<dbReference type="EC" id="6.3.5.4" evidence="2"/>
<dbReference type="InterPro" id="IPR017932">
    <property type="entry name" value="GATase_2_dom"/>
</dbReference>
<evidence type="ECO:0000256" key="3">
    <source>
        <dbReference type="ARBA" id="ARBA00022598"/>
    </source>
</evidence>
<dbReference type="GO" id="GO:0004066">
    <property type="term" value="F:asparagine synthase (glutamine-hydrolyzing) activity"/>
    <property type="evidence" value="ECO:0007669"/>
    <property type="project" value="UniProtKB-EC"/>
</dbReference>
<dbReference type="PROSITE" id="PS51278">
    <property type="entry name" value="GATASE_TYPE_2"/>
    <property type="match status" value="1"/>
</dbReference>
<dbReference type="Gene3D" id="3.60.20.10">
    <property type="entry name" value="Glutamine Phosphoribosylpyrophosphate, subunit 1, domain 1"/>
    <property type="match status" value="1"/>
</dbReference>
<comment type="pathway">
    <text evidence="1">Amino-acid biosynthesis; L-asparagine biosynthesis; L-asparagine from L-aspartate (L-Gln route): step 1/1.</text>
</comment>
<dbReference type="EMBL" id="MN739879">
    <property type="protein sequence ID" value="QHT75538.1"/>
    <property type="molecule type" value="Genomic_DNA"/>
</dbReference>
<dbReference type="PIRSF" id="PIRSF001589">
    <property type="entry name" value="Asn_synthetase_glu-h"/>
    <property type="match status" value="1"/>
</dbReference>
<name>A0A6C0H4R7_9ZZZZ</name>
<evidence type="ECO:0000256" key="2">
    <source>
        <dbReference type="ARBA" id="ARBA00012737"/>
    </source>
</evidence>
<dbReference type="SUPFAM" id="SSF56235">
    <property type="entry name" value="N-terminal nucleophile aminohydrolases (Ntn hydrolases)"/>
    <property type="match status" value="1"/>
</dbReference>